<evidence type="ECO:0000313" key="6">
    <source>
        <dbReference type="Proteomes" id="UP000712673"/>
    </source>
</evidence>
<dbReference type="PANTHER" id="PTHR11361">
    <property type="entry name" value="DNA MISMATCH REPAIR PROTEIN MUTS FAMILY MEMBER"/>
    <property type="match status" value="1"/>
</dbReference>
<reference evidence="5" key="1">
    <citation type="submission" date="2019-03" db="EMBL/GenBank/DDBJ databases">
        <title>Lake Tanganyika Metagenome-Assembled Genomes (MAGs).</title>
        <authorList>
            <person name="Tran P."/>
        </authorList>
    </citation>
    <scope>NUCLEOTIDE SEQUENCE</scope>
    <source>
        <strain evidence="5">K_DeepCast_65m_m2_066</strain>
    </source>
</reference>
<evidence type="ECO:0000256" key="2">
    <source>
        <dbReference type="ARBA" id="ARBA00022840"/>
    </source>
</evidence>
<protein>
    <recommendedName>
        <fullName evidence="4">DNA mismatch repair proteins mutS family domain-containing protein</fullName>
    </recommendedName>
</protein>
<evidence type="ECO:0000256" key="3">
    <source>
        <dbReference type="ARBA" id="ARBA00023125"/>
    </source>
</evidence>
<dbReference type="InterPro" id="IPR045076">
    <property type="entry name" value="MutS"/>
</dbReference>
<evidence type="ECO:0000256" key="1">
    <source>
        <dbReference type="ARBA" id="ARBA00022741"/>
    </source>
</evidence>
<dbReference type="SUPFAM" id="SSF52540">
    <property type="entry name" value="P-loop containing nucleoside triphosphate hydrolases"/>
    <property type="match status" value="1"/>
</dbReference>
<accession>A0A937VYZ2</accession>
<dbReference type="PANTHER" id="PTHR11361:SF34">
    <property type="entry name" value="DNA MISMATCH REPAIR PROTEIN MSH1, MITOCHONDRIAL"/>
    <property type="match status" value="1"/>
</dbReference>
<evidence type="ECO:0000259" key="4">
    <source>
        <dbReference type="SMART" id="SM00534"/>
    </source>
</evidence>
<proteinExistence type="predicted"/>
<evidence type="ECO:0000313" key="5">
    <source>
        <dbReference type="EMBL" id="MBM3223759.1"/>
    </source>
</evidence>
<keyword evidence="3" id="KW-0238">DNA-binding</keyword>
<keyword evidence="1" id="KW-0547">Nucleotide-binding</keyword>
<dbReference type="GO" id="GO:0030983">
    <property type="term" value="F:mismatched DNA binding"/>
    <property type="evidence" value="ECO:0007669"/>
    <property type="project" value="InterPro"/>
</dbReference>
<dbReference type="GO" id="GO:0140664">
    <property type="term" value="F:ATP-dependent DNA damage sensor activity"/>
    <property type="evidence" value="ECO:0007669"/>
    <property type="project" value="InterPro"/>
</dbReference>
<feature type="domain" description="DNA mismatch repair proteins mutS family" evidence="4">
    <location>
        <begin position="363"/>
        <end position="558"/>
    </location>
</feature>
<dbReference type="SMART" id="SM00534">
    <property type="entry name" value="MUTSac"/>
    <property type="match status" value="1"/>
</dbReference>
<dbReference type="GO" id="GO:0005524">
    <property type="term" value="F:ATP binding"/>
    <property type="evidence" value="ECO:0007669"/>
    <property type="project" value="UniProtKB-KW"/>
</dbReference>
<dbReference type="EMBL" id="VGLS01000194">
    <property type="protein sequence ID" value="MBM3223759.1"/>
    <property type="molecule type" value="Genomic_DNA"/>
</dbReference>
<organism evidence="5 6">
    <name type="scientific">Tectimicrobiota bacterium</name>
    <dbReference type="NCBI Taxonomy" id="2528274"/>
    <lineage>
        <taxon>Bacteria</taxon>
        <taxon>Pseudomonadati</taxon>
        <taxon>Nitrospinota/Tectimicrobiota group</taxon>
        <taxon>Candidatus Tectimicrobiota</taxon>
    </lineage>
</organism>
<dbReference type="GO" id="GO:0006298">
    <property type="term" value="P:mismatch repair"/>
    <property type="evidence" value="ECO:0007669"/>
    <property type="project" value="InterPro"/>
</dbReference>
<keyword evidence="2" id="KW-0067">ATP-binding</keyword>
<dbReference type="Gene3D" id="3.40.50.300">
    <property type="entry name" value="P-loop containing nucleotide triphosphate hydrolases"/>
    <property type="match status" value="1"/>
</dbReference>
<dbReference type="InterPro" id="IPR000432">
    <property type="entry name" value="DNA_mismatch_repair_MutS_C"/>
</dbReference>
<dbReference type="AlphaFoldDB" id="A0A937VYZ2"/>
<dbReference type="GO" id="GO:0005829">
    <property type="term" value="C:cytosol"/>
    <property type="evidence" value="ECO:0007669"/>
    <property type="project" value="TreeGrafter"/>
</dbReference>
<sequence>MPNTPAFSLLWPAGAPLSQHCVPIDPQCVRDLEFESTLAALLERPRGRSAVHDMCLTLCTDPAVITYRQDIFADLWQTPDFRTHLEALLPDLRALEMPYVAGDRKRVPLQDVAWRLGELEHLVTCVNGLHAVFAQAGARLRATGWQALRERVTHIAQDAVYQHLCQALPEMVRLVRAKASVTIGVNLDTQLRPVAATLLAVNDQQFTTSTFLERLFGSHDNAFKGMGPLHTVPTLAQLPTGTGGAKGHHDMNPLMVPLFHDVARVLESVCQPVARALRQYDGLHSGFLATLHGDLTFYLGAVRLIARLQQNGLPVCRPVLAPMDERVCELQEAYNLNLALQQMAHTDAPVAVVTNDVAMDAQGRIGIITGPNRGGKTTYTQMVGLCQLLAQLGLWVPAARARISPVDNVYTHYPVAEQAVKGTGRFGDEAQRLRQIFAQSTRHSLILLNESLASTSAGESLYMAKDIVRLLRRLGVRALFATHLHALAADVAELNASIEGESRIVSLVASREERRDGAPQRSYKIVPGTPLGHSYAREIAAQYGMSYDQLTELLQQRGMV</sequence>
<name>A0A937VYZ2_UNCTE</name>
<gene>
    <name evidence="5" type="ORF">FJZ47_08175</name>
</gene>
<dbReference type="Pfam" id="PF00488">
    <property type="entry name" value="MutS_V"/>
    <property type="match status" value="1"/>
</dbReference>
<dbReference type="InterPro" id="IPR027417">
    <property type="entry name" value="P-loop_NTPase"/>
</dbReference>
<comment type="caution">
    <text evidence="5">The sequence shown here is derived from an EMBL/GenBank/DDBJ whole genome shotgun (WGS) entry which is preliminary data.</text>
</comment>
<dbReference type="Proteomes" id="UP000712673">
    <property type="component" value="Unassembled WGS sequence"/>
</dbReference>